<proteinExistence type="predicted"/>
<dbReference type="EMBL" id="BAABBM010000001">
    <property type="protein sequence ID" value="GAA3909107.1"/>
    <property type="molecule type" value="Genomic_DNA"/>
</dbReference>
<keyword evidence="2" id="KW-1185">Reference proteome</keyword>
<name>A0ABP7LWR9_9SPHN</name>
<reference evidence="2" key="1">
    <citation type="journal article" date="2019" name="Int. J. Syst. Evol. Microbiol.">
        <title>The Global Catalogue of Microorganisms (GCM) 10K type strain sequencing project: providing services to taxonomists for standard genome sequencing and annotation.</title>
        <authorList>
            <consortium name="The Broad Institute Genomics Platform"/>
            <consortium name="The Broad Institute Genome Sequencing Center for Infectious Disease"/>
            <person name="Wu L."/>
            <person name="Ma J."/>
        </authorList>
    </citation>
    <scope>NUCLEOTIDE SEQUENCE [LARGE SCALE GENOMIC DNA]</scope>
    <source>
        <strain evidence="2">JCM 17543</strain>
    </source>
</reference>
<dbReference type="RefSeq" id="WP_344700433.1">
    <property type="nucleotide sequence ID" value="NZ_BAABBM010000001.1"/>
</dbReference>
<protein>
    <submittedName>
        <fullName evidence="1">Uncharacterized protein</fullName>
    </submittedName>
</protein>
<evidence type="ECO:0000313" key="2">
    <source>
        <dbReference type="Proteomes" id="UP001500827"/>
    </source>
</evidence>
<comment type="caution">
    <text evidence="1">The sequence shown here is derived from an EMBL/GenBank/DDBJ whole genome shotgun (WGS) entry which is preliminary data.</text>
</comment>
<organism evidence="1 2">
    <name type="scientific">Sphingomonas limnosediminicola</name>
    <dbReference type="NCBI Taxonomy" id="940133"/>
    <lineage>
        <taxon>Bacteria</taxon>
        <taxon>Pseudomonadati</taxon>
        <taxon>Pseudomonadota</taxon>
        <taxon>Alphaproteobacteria</taxon>
        <taxon>Sphingomonadales</taxon>
        <taxon>Sphingomonadaceae</taxon>
        <taxon>Sphingomonas</taxon>
    </lineage>
</organism>
<sequence>MTVDRQRVTQKQLLEIAVKAAARRGIVVYDEDAPYQCFASAIITMQQAGMTSVDAAKWENH</sequence>
<dbReference type="Proteomes" id="UP001500827">
    <property type="component" value="Unassembled WGS sequence"/>
</dbReference>
<accession>A0ABP7LWR9</accession>
<evidence type="ECO:0000313" key="1">
    <source>
        <dbReference type="EMBL" id="GAA3909107.1"/>
    </source>
</evidence>
<gene>
    <name evidence="1" type="ORF">GCM10022276_29220</name>
</gene>